<organism evidence="1 2">
    <name type="scientific">Actinocorallia longicatena</name>
    <dbReference type="NCBI Taxonomy" id="111803"/>
    <lineage>
        <taxon>Bacteria</taxon>
        <taxon>Bacillati</taxon>
        <taxon>Actinomycetota</taxon>
        <taxon>Actinomycetes</taxon>
        <taxon>Streptosporangiales</taxon>
        <taxon>Thermomonosporaceae</taxon>
        <taxon>Actinocorallia</taxon>
    </lineage>
</organism>
<keyword evidence="1" id="KW-0378">Hydrolase</keyword>
<dbReference type="GO" id="GO:0016787">
    <property type="term" value="F:hydrolase activity"/>
    <property type="evidence" value="ECO:0007669"/>
    <property type="project" value="UniProtKB-KW"/>
</dbReference>
<reference evidence="2" key="1">
    <citation type="journal article" date="2019" name="Int. J. Syst. Evol. Microbiol.">
        <title>The Global Catalogue of Microorganisms (GCM) 10K type strain sequencing project: providing services to taxonomists for standard genome sequencing and annotation.</title>
        <authorList>
            <consortium name="The Broad Institute Genomics Platform"/>
            <consortium name="The Broad Institute Genome Sequencing Center for Infectious Disease"/>
            <person name="Wu L."/>
            <person name="Ma J."/>
        </authorList>
    </citation>
    <scope>NUCLEOTIDE SEQUENCE [LARGE SCALE GENOMIC DNA]</scope>
    <source>
        <strain evidence="2">JCM 9377</strain>
    </source>
</reference>
<name>A0ABP6QH45_9ACTN</name>
<proteinExistence type="predicted"/>
<dbReference type="Proteomes" id="UP001501237">
    <property type="component" value="Unassembled WGS sequence"/>
</dbReference>
<sequence>MRIGVRCDARERTGAGHLIRCVALAEELRGRGAEVVFLGTVTGPPWLLELMAALGVPLVAAPDEPERLAGLAVRLGLDRVVVDSYETDPGCCAALREAGIVVLAIVDDTLRGQHADLYLDQNLGAEDRPVALPEGSTRLAGTSFVLLRDSVRRLRPERPRTHTPGRPGVLCFLGGTDATQAAPEVAARVLATGAPVDAMVVAVTDEIAERVAALRTGPGQTVTPIRPHPELPAVAAAADLVIGAAGTTTWELLCLGVPMALVMVAENQRLGYDAVVARGLAAGLAEPDAPEELLRLLTDPGAREVLARRGHGLVDGRGRERVADALLTADPRSAACP</sequence>
<gene>
    <name evidence="1" type="primary">pseG</name>
    <name evidence="1" type="ORF">GCM10010468_56100</name>
</gene>
<dbReference type="Gene3D" id="3.40.50.11190">
    <property type="match status" value="1"/>
</dbReference>
<dbReference type="SUPFAM" id="SSF53756">
    <property type="entry name" value="UDP-Glycosyltransferase/glycogen phosphorylase"/>
    <property type="match status" value="1"/>
</dbReference>
<evidence type="ECO:0000313" key="2">
    <source>
        <dbReference type="Proteomes" id="UP001501237"/>
    </source>
</evidence>
<keyword evidence="2" id="KW-1185">Reference proteome</keyword>
<dbReference type="PANTHER" id="PTHR21015">
    <property type="entry name" value="UDP-N-ACETYLGLUCOSAMINE--N-ACETYLMURAMYL-(PENTAPEPTIDE) PYROPHOSPHORYL-UNDECAPRENOL N-ACETYLGLUCOSAMINE TRANSFERASE 1"/>
    <property type="match status" value="1"/>
</dbReference>
<dbReference type="Gene3D" id="3.40.50.2000">
    <property type="entry name" value="Glycogen Phosphorylase B"/>
    <property type="match status" value="1"/>
</dbReference>
<accession>A0ABP6QH45</accession>
<evidence type="ECO:0000313" key="1">
    <source>
        <dbReference type="EMBL" id="GAA3227349.1"/>
    </source>
</evidence>
<dbReference type="PANTHER" id="PTHR21015:SF22">
    <property type="entry name" value="GLYCOSYLTRANSFERASE"/>
    <property type="match status" value="1"/>
</dbReference>
<comment type="caution">
    <text evidence="1">The sequence shown here is derived from an EMBL/GenBank/DDBJ whole genome shotgun (WGS) entry which is preliminary data.</text>
</comment>
<dbReference type="EMBL" id="BAAAUV010000017">
    <property type="protein sequence ID" value="GAA3227349.1"/>
    <property type="molecule type" value="Genomic_DNA"/>
</dbReference>
<dbReference type="RefSeq" id="WP_344834075.1">
    <property type="nucleotide sequence ID" value="NZ_BAAAUV010000017.1"/>
</dbReference>
<protein>
    <submittedName>
        <fullName evidence="1">UDP-2,4-diacetamido-2,4, 6-trideoxy-beta-L-altropyranose hydrolase</fullName>
    </submittedName>
</protein>